<comment type="cofactor">
    <cofactor evidence="1 6">
        <name>pyridoxal 5'-phosphate</name>
        <dbReference type="ChEBI" id="CHEBI:597326"/>
    </cofactor>
</comment>
<dbReference type="FunFam" id="3.40.640.10:FF:000033">
    <property type="entry name" value="Aspartate aminotransferase"/>
    <property type="match status" value="1"/>
</dbReference>
<dbReference type="RefSeq" id="WP_106677932.1">
    <property type="nucleotide sequence ID" value="NZ_PXWG01000048.1"/>
</dbReference>
<evidence type="ECO:0000256" key="4">
    <source>
        <dbReference type="ARBA" id="ARBA00022679"/>
    </source>
</evidence>
<evidence type="ECO:0000256" key="2">
    <source>
        <dbReference type="ARBA" id="ARBA00007441"/>
    </source>
</evidence>
<dbReference type="Gene3D" id="3.90.1150.10">
    <property type="entry name" value="Aspartate Aminotransferase, domain 1"/>
    <property type="match status" value="1"/>
</dbReference>
<dbReference type="InterPro" id="IPR015421">
    <property type="entry name" value="PyrdxlP-dep_Trfase_major"/>
</dbReference>
<dbReference type="EC" id="2.6.1.-" evidence="6"/>
<dbReference type="PRINTS" id="PR00753">
    <property type="entry name" value="ACCSYNTHASE"/>
</dbReference>
<keyword evidence="3 6" id="KW-0032">Aminotransferase</keyword>
<sequence>MTAATPSEPTVQSPTERRVSTRIGAISESATLAVDAKAKALKAAGRPVIGFGAGEPDFPTPDYIVEAAVEACRDPKNHRYTPAGGLPELKAAIAAKTLRDSGYQVEASQVLVTNGGKQAIYEAFAAILDPGDEVIVPAPYWTTYPESIRLAGGVPVEVVADETTGYRVSVEQLEAARTERTKVLLFVSPSNPTGAVYSREQVEAVGRWAAEHGLWVLTDEIYEHLVYGDAEFSSLPVVVPELRDKCIVVNGVAKTYAMTGWRVGWVIAPQDVIKAATNLQSHATSNVSNVAQRAAIAAVSGDLSAVDEMKTAFDRRRRTIVRMLNEIDGVLCPEPEGAFYAYPSVKELLGKEIRGKRPATSVELAALILEEVEVAVVPGEAFGTPGYLRLSYALGDEDLVEGVSRIQKLLAEARD</sequence>
<dbReference type="PANTHER" id="PTHR46383">
    <property type="entry name" value="ASPARTATE AMINOTRANSFERASE"/>
    <property type="match status" value="1"/>
</dbReference>
<keyword evidence="9" id="KW-1185">Reference proteome</keyword>
<dbReference type="GO" id="GO:0030170">
    <property type="term" value="F:pyridoxal phosphate binding"/>
    <property type="evidence" value="ECO:0007669"/>
    <property type="project" value="InterPro"/>
</dbReference>
<comment type="caution">
    <text evidence="8">The sequence shown here is derived from an EMBL/GenBank/DDBJ whole genome shotgun (WGS) entry which is preliminary data.</text>
</comment>
<dbReference type="PANTHER" id="PTHR46383:SF1">
    <property type="entry name" value="ASPARTATE AMINOTRANSFERASE"/>
    <property type="match status" value="1"/>
</dbReference>
<keyword evidence="4 6" id="KW-0808">Transferase</keyword>
<evidence type="ECO:0000256" key="3">
    <source>
        <dbReference type="ARBA" id="ARBA00022576"/>
    </source>
</evidence>
<dbReference type="InterPro" id="IPR015424">
    <property type="entry name" value="PyrdxlP-dep_Trfase"/>
</dbReference>
<organism evidence="8 9">
    <name type="scientific">Streptosporangium nondiastaticum</name>
    <dbReference type="NCBI Taxonomy" id="35764"/>
    <lineage>
        <taxon>Bacteria</taxon>
        <taxon>Bacillati</taxon>
        <taxon>Actinomycetota</taxon>
        <taxon>Actinomycetes</taxon>
        <taxon>Streptosporangiales</taxon>
        <taxon>Streptosporangiaceae</taxon>
        <taxon>Streptosporangium</taxon>
    </lineage>
</organism>
<dbReference type="PROSITE" id="PS00105">
    <property type="entry name" value="AA_TRANSFER_CLASS_1"/>
    <property type="match status" value="1"/>
</dbReference>
<keyword evidence="5" id="KW-0663">Pyridoxal phosphate</keyword>
<name>A0A9X7JNV9_9ACTN</name>
<dbReference type="Proteomes" id="UP000242427">
    <property type="component" value="Unassembled WGS sequence"/>
</dbReference>
<evidence type="ECO:0000256" key="1">
    <source>
        <dbReference type="ARBA" id="ARBA00001933"/>
    </source>
</evidence>
<proteinExistence type="inferred from homology"/>
<dbReference type="CDD" id="cd00609">
    <property type="entry name" value="AAT_like"/>
    <property type="match status" value="1"/>
</dbReference>
<evidence type="ECO:0000259" key="7">
    <source>
        <dbReference type="Pfam" id="PF00155"/>
    </source>
</evidence>
<dbReference type="EMBL" id="PXWG01000048">
    <property type="protein sequence ID" value="PSJ27185.1"/>
    <property type="molecule type" value="Genomic_DNA"/>
</dbReference>
<dbReference type="AlphaFoldDB" id="A0A9X7JNV9"/>
<dbReference type="GO" id="GO:0006520">
    <property type="term" value="P:amino acid metabolic process"/>
    <property type="evidence" value="ECO:0007669"/>
    <property type="project" value="InterPro"/>
</dbReference>
<evidence type="ECO:0000256" key="5">
    <source>
        <dbReference type="ARBA" id="ARBA00022898"/>
    </source>
</evidence>
<evidence type="ECO:0000256" key="6">
    <source>
        <dbReference type="RuleBase" id="RU000481"/>
    </source>
</evidence>
<evidence type="ECO:0000313" key="8">
    <source>
        <dbReference type="EMBL" id="PSJ27185.1"/>
    </source>
</evidence>
<comment type="similarity">
    <text evidence="2 6">Belongs to the class-I pyridoxal-phosphate-dependent aminotransferase family.</text>
</comment>
<dbReference type="GO" id="GO:0008483">
    <property type="term" value="F:transaminase activity"/>
    <property type="evidence" value="ECO:0007669"/>
    <property type="project" value="UniProtKB-KW"/>
</dbReference>
<protein>
    <recommendedName>
        <fullName evidence="6">Aminotransferase</fullName>
        <ecNumber evidence="6">2.6.1.-</ecNumber>
    </recommendedName>
</protein>
<dbReference type="Pfam" id="PF00155">
    <property type="entry name" value="Aminotran_1_2"/>
    <property type="match status" value="1"/>
</dbReference>
<gene>
    <name evidence="8" type="ORF">B7P34_18695</name>
</gene>
<dbReference type="InterPro" id="IPR004838">
    <property type="entry name" value="NHTrfase_class1_PyrdxlP-BS"/>
</dbReference>
<dbReference type="OrthoDB" id="9763453at2"/>
<accession>A0A9X7JNV9</accession>
<evidence type="ECO:0000313" key="9">
    <source>
        <dbReference type="Proteomes" id="UP000242427"/>
    </source>
</evidence>
<dbReference type="InterPro" id="IPR050596">
    <property type="entry name" value="AspAT/PAT-like"/>
</dbReference>
<feature type="domain" description="Aminotransferase class I/classII large" evidence="7">
    <location>
        <begin position="47"/>
        <end position="403"/>
    </location>
</feature>
<dbReference type="InterPro" id="IPR004839">
    <property type="entry name" value="Aminotransferase_I/II_large"/>
</dbReference>
<dbReference type="InterPro" id="IPR015422">
    <property type="entry name" value="PyrdxlP-dep_Trfase_small"/>
</dbReference>
<reference evidence="8 9" key="1">
    <citation type="submission" date="2018-03" db="EMBL/GenBank/DDBJ databases">
        <title>Chitinolytic properties of Streptosporangium nondiastaticum TBG75A20.</title>
        <authorList>
            <person name="Gayathri V."/>
            <person name="Shiburaj S."/>
        </authorList>
    </citation>
    <scope>NUCLEOTIDE SEQUENCE [LARGE SCALE GENOMIC DNA]</scope>
    <source>
        <strain evidence="8 9">TBG75A20</strain>
    </source>
</reference>
<dbReference type="SUPFAM" id="SSF53383">
    <property type="entry name" value="PLP-dependent transferases"/>
    <property type="match status" value="1"/>
</dbReference>
<dbReference type="Gene3D" id="3.40.640.10">
    <property type="entry name" value="Type I PLP-dependent aspartate aminotransferase-like (Major domain)"/>
    <property type="match status" value="1"/>
</dbReference>